<protein>
    <recommendedName>
        <fullName evidence="3">Outer membrane protein beta-barrel domain-containing protein</fullName>
    </recommendedName>
</protein>
<proteinExistence type="predicted"/>
<reference evidence="1 2" key="1">
    <citation type="submission" date="2020-04" db="EMBL/GenBank/DDBJ databases">
        <title>Genome sequencing of novel species.</title>
        <authorList>
            <person name="Heo J."/>
            <person name="Kim S.-J."/>
            <person name="Kim J.-S."/>
            <person name="Hong S.-B."/>
            <person name="Kwon S.-W."/>
        </authorList>
    </citation>
    <scope>NUCLEOTIDE SEQUENCE [LARGE SCALE GENOMIC DNA]</scope>
    <source>
        <strain evidence="1 2">F39-2</strain>
    </source>
</reference>
<dbReference type="Proteomes" id="UP000503278">
    <property type="component" value="Chromosome"/>
</dbReference>
<gene>
    <name evidence="1" type="ORF">HH214_11780</name>
</gene>
<evidence type="ECO:0008006" key="3">
    <source>
        <dbReference type="Google" id="ProtNLM"/>
    </source>
</evidence>
<dbReference type="AlphaFoldDB" id="A0A7L5DZU2"/>
<evidence type="ECO:0000313" key="1">
    <source>
        <dbReference type="EMBL" id="QJD96505.1"/>
    </source>
</evidence>
<dbReference type="RefSeq" id="WP_169607894.1">
    <property type="nucleotide sequence ID" value="NZ_CP051682.1"/>
</dbReference>
<organism evidence="1 2">
    <name type="scientific">Mucilaginibacter robiniae</name>
    <dbReference type="NCBI Taxonomy" id="2728022"/>
    <lineage>
        <taxon>Bacteria</taxon>
        <taxon>Pseudomonadati</taxon>
        <taxon>Bacteroidota</taxon>
        <taxon>Sphingobacteriia</taxon>
        <taxon>Sphingobacteriales</taxon>
        <taxon>Sphingobacteriaceae</taxon>
        <taxon>Mucilaginibacter</taxon>
    </lineage>
</organism>
<dbReference type="KEGG" id="mrob:HH214_11780"/>
<keyword evidence="2" id="KW-1185">Reference proteome</keyword>
<accession>A0A7L5DZU2</accession>
<name>A0A7L5DZU2_9SPHI</name>
<evidence type="ECO:0000313" key="2">
    <source>
        <dbReference type="Proteomes" id="UP000503278"/>
    </source>
</evidence>
<dbReference type="EMBL" id="CP051682">
    <property type="protein sequence ID" value="QJD96505.1"/>
    <property type="molecule type" value="Genomic_DNA"/>
</dbReference>
<sequence length="190" mass="21313">MKKPIYITTAIIFLLLNLCLTQVYSQARTSTSLGYDVNLPLHSGYKFGYGFNWQTNIKVSNKVAISPVLGYDRINSDGGIIYSNDGYGHYRYRDNIDLFYLGLGAKYYFDKQFFARAGAMIYIGGGNEDLVTGGIGGTAAVGYDWTIDKRSTFELTLRTDIINFKTNHREVGAIAGLGIAYKFNFRKLKE</sequence>